<proteinExistence type="predicted"/>
<evidence type="ECO:0000313" key="2">
    <source>
        <dbReference type="Proteomes" id="UP000265515"/>
    </source>
</evidence>
<dbReference type="OrthoDB" id="1937889at2759"/>
<organism evidence="1 2">
    <name type="scientific">Chara braunii</name>
    <name type="common">Braun's stonewort</name>
    <dbReference type="NCBI Taxonomy" id="69332"/>
    <lineage>
        <taxon>Eukaryota</taxon>
        <taxon>Viridiplantae</taxon>
        <taxon>Streptophyta</taxon>
        <taxon>Charophyceae</taxon>
        <taxon>Charales</taxon>
        <taxon>Characeae</taxon>
        <taxon>Chara</taxon>
    </lineage>
</organism>
<name>A0A388KQX0_CHABU</name>
<dbReference type="PANTHER" id="PTHR31149:SF7">
    <property type="entry name" value="EXPRESSED PROTEIN"/>
    <property type="match status" value="1"/>
</dbReference>
<gene>
    <name evidence="1" type="ORF">CBR_g11976</name>
</gene>
<evidence type="ECO:0000313" key="1">
    <source>
        <dbReference type="EMBL" id="GBG72398.1"/>
    </source>
</evidence>
<comment type="caution">
    <text evidence="1">The sequence shown here is derived from an EMBL/GenBank/DDBJ whole genome shotgun (WGS) entry which is preliminary data.</text>
</comment>
<dbReference type="AlphaFoldDB" id="A0A388KQX0"/>
<dbReference type="Gramene" id="GBG72398">
    <property type="protein sequence ID" value="GBG72398"/>
    <property type="gene ID" value="CBR_g11976"/>
</dbReference>
<protein>
    <submittedName>
        <fullName evidence="1">Uncharacterized protein</fullName>
    </submittedName>
</protein>
<dbReference type="Proteomes" id="UP000265515">
    <property type="component" value="Unassembled WGS sequence"/>
</dbReference>
<dbReference type="GO" id="GO:0005886">
    <property type="term" value="C:plasma membrane"/>
    <property type="evidence" value="ECO:0007669"/>
    <property type="project" value="TreeGrafter"/>
</dbReference>
<accession>A0A388KQX0</accession>
<sequence>MYLLADPAMQTEFTVIQSQGVASFECNCKQQDDESFQSTSYHSYGETQPYTFNFVMKRASFSLKRNKKTELKEQYGPNLTVEIPVGQARICIVHLNDGKRIELELPDSRRRDILVLSLREFIKKALFEIRPEKKNRGFLFRGK</sequence>
<keyword evidence="2" id="KW-1185">Reference proteome</keyword>
<dbReference type="EMBL" id="BFEA01000164">
    <property type="protein sequence ID" value="GBG72398.1"/>
    <property type="molecule type" value="Genomic_DNA"/>
</dbReference>
<reference evidence="1 2" key="1">
    <citation type="journal article" date="2018" name="Cell">
        <title>The Chara Genome: Secondary Complexity and Implications for Plant Terrestrialization.</title>
        <authorList>
            <person name="Nishiyama T."/>
            <person name="Sakayama H."/>
            <person name="Vries J.D."/>
            <person name="Buschmann H."/>
            <person name="Saint-Marcoux D."/>
            <person name="Ullrich K.K."/>
            <person name="Haas F.B."/>
            <person name="Vanderstraeten L."/>
            <person name="Becker D."/>
            <person name="Lang D."/>
            <person name="Vosolsobe S."/>
            <person name="Rombauts S."/>
            <person name="Wilhelmsson P.K.I."/>
            <person name="Janitza P."/>
            <person name="Kern R."/>
            <person name="Heyl A."/>
            <person name="Rumpler F."/>
            <person name="Villalobos L.I.A.C."/>
            <person name="Clay J.M."/>
            <person name="Skokan R."/>
            <person name="Toyoda A."/>
            <person name="Suzuki Y."/>
            <person name="Kagoshima H."/>
            <person name="Schijlen E."/>
            <person name="Tajeshwar N."/>
            <person name="Catarino B."/>
            <person name="Hetherington A.J."/>
            <person name="Saltykova A."/>
            <person name="Bonnot C."/>
            <person name="Breuninger H."/>
            <person name="Symeonidi A."/>
            <person name="Radhakrishnan G.V."/>
            <person name="Van Nieuwerburgh F."/>
            <person name="Deforce D."/>
            <person name="Chang C."/>
            <person name="Karol K.G."/>
            <person name="Hedrich R."/>
            <person name="Ulvskov P."/>
            <person name="Glockner G."/>
            <person name="Delwiche C.F."/>
            <person name="Petrasek J."/>
            <person name="Van de Peer Y."/>
            <person name="Friml J."/>
            <person name="Beilby M."/>
            <person name="Dolan L."/>
            <person name="Kohara Y."/>
            <person name="Sugano S."/>
            <person name="Fujiyama A."/>
            <person name="Delaux P.-M."/>
            <person name="Quint M."/>
            <person name="TheiBen G."/>
            <person name="Hagemann M."/>
            <person name="Harholt J."/>
            <person name="Dunand C."/>
            <person name="Zachgo S."/>
            <person name="Langdale J."/>
            <person name="Maumus F."/>
            <person name="Straeten D.V.D."/>
            <person name="Gould S.B."/>
            <person name="Rensing S.A."/>
        </authorList>
    </citation>
    <scope>NUCLEOTIDE SEQUENCE [LARGE SCALE GENOMIC DNA]</scope>
    <source>
        <strain evidence="1 2">S276</strain>
    </source>
</reference>
<dbReference type="STRING" id="69332.A0A388KQX0"/>
<dbReference type="PANTHER" id="PTHR31149">
    <property type="entry name" value="EXPRESSED PROTEIN"/>
    <property type="match status" value="1"/>
</dbReference>